<evidence type="ECO:0000259" key="2">
    <source>
        <dbReference type="Pfam" id="PF10551"/>
    </source>
</evidence>
<feature type="transmembrane region" description="Helical" evidence="1">
    <location>
        <begin position="190"/>
        <end position="209"/>
    </location>
</feature>
<keyword evidence="1" id="KW-0812">Transmembrane</keyword>
<dbReference type="InterPro" id="IPR018289">
    <property type="entry name" value="MULE_transposase_dom"/>
</dbReference>
<name>A0A2I1GJL8_9GLOM</name>
<evidence type="ECO:0000313" key="3">
    <source>
        <dbReference type="EMBL" id="PKY46826.1"/>
    </source>
</evidence>
<feature type="domain" description="MULE transposase" evidence="2">
    <location>
        <begin position="128"/>
        <end position="196"/>
    </location>
</feature>
<reference evidence="3 4" key="1">
    <citation type="submission" date="2015-10" db="EMBL/GenBank/DDBJ databases">
        <title>Genome analyses suggest a sexual origin of heterokaryosis in a supposedly ancient asexual fungus.</title>
        <authorList>
            <person name="Ropars J."/>
            <person name="Sedzielewska K."/>
            <person name="Noel J."/>
            <person name="Charron P."/>
            <person name="Farinelli L."/>
            <person name="Marton T."/>
            <person name="Kruger M."/>
            <person name="Pelin A."/>
            <person name="Brachmann A."/>
            <person name="Corradi N."/>
        </authorList>
    </citation>
    <scope>NUCLEOTIDE SEQUENCE [LARGE SCALE GENOMIC DNA]</scope>
    <source>
        <strain evidence="3 4">A4</strain>
    </source>
</reference>
<dbReference type="Proteomes" id="UP000234323">
    <property type="component" value="Unassembled WGS sequence"/>
</dbReference>
<gene>
    <name evidence="3" type="ORF">RhiirA4_461813</name>
</gene>
<dbReference type="VEuPathDB" id="FungiDB:RhiirA1_481964"/>
<dbReference type="Pfam" id="PF10551">
    <property type="entry name" value="MULE"/>
    <property type="match status" value="1"/>
</dbReference>
<evidence type="ECO:0000313" key="4">
    <source>
        <dbReference type="Proteomes" id="UP000234323"/>
    </source>
</evidence>
<dbReference type="PANTHER" id="PTHR47718">
    <property type="entry name" value="OS01G0519700 PROTEIN"/>
    <property type="match status" value="1"/>
</dbReference>
<dbReference type="EMBL" id="LLXI01000488">
    <property type="protein sequence ID" value="PKY46826.1"/>
    <property type="molecule type" value="Genomic_DNA"/>
</dbReference>
<keyword evidence="1" id="KW-0472">Membrane</keyword>
<proteinExistence type="predicted"/>
<comment type="caution">
    <text evidence="3">The sequence shown here is derived from an EMBL/GenBank/DDBJ whole genome shotgun (WGS) entry which is preliminary data.</text>
</comment>
<organism evidence="3 4">
    <name type="scientific">Rhizophagus irregularis</name>
    <dbReference type="NCBI Taxonomy" id="588596"/>
    <lineage>
        <taxon>Eukaryota</taxon>
        <taxon>Fungi</taxon>
        <taxon>Fungi incertae sedis</taxon>
        <taxon>Mucoromycota</taxon>
        <taxon>Glomeromycotina</taxon>
        <taxon>Glomeromycetes</taxon>
        <taxon>Glomerales</taxon>
        <taxon>Glomeraceae</taxon>
        <taxon>Rhizophagus</taxon>
    </lineage>
</organism>
<protein>
    <recommendedName>
        <fullName evidence="2">MULE transposase domain-containing protein</fullName>
    </recommendedName>
</protein>
<dbReference type="VEuPathDB" id="FungiDB:FUN_012632"/>
<keyword evidence="1" id="KW-1133">Transmembrane helix</keyword>
<accession>A0A2I1GJL8</accession>
<keyword evidence="4" id="KW-1185">Reference proteome</keyword>
<sequence>MDGERTGVCDDKDERETVNSVHITVEAYVKQQDFVTNKYCKDFDPIDKFIIYHQEYAKQIIYDILIFTLENEHNYIIKLIQLSNNYNYQCNSEIINLAPKNLKLLQAILKYHIKKKNLYNAISKFRAKTNCYDMVLSLFVYINNNFKMRIVRQALIKYETQATYKWIFQYMLESVNNVSPKVIFTDSDPTAITVICVIYYIAFVMYLSYC</sequence>
<dbReference type="AlphaFoldDB" id="A0A2I1GJL8"/>
<evidence type="ECO:0000256" key="1">
    <source>
        <dbReference type="SAM" id="Phobius"/>
    </source>
</evidence>